<name>K0R1I7_THAOC</name>
<dbReference type="InterPro" id="IPR000232">
    <property type="entry name" value="HSF_DNA-bd"/>
</dbReference>
<sequence>MATGNDDGSIDRLTGLDGTGVLPTAMALAMGRPVSQHPFGINNQRQHLYQPSQQRLIGINGPPTITFGLPPTTATSGLSPTPMATFLPGSSMPPTSTQTQSILVPSAIGDHQSLQLALQALQPQQQQELSGQAEPSINATGDVTTVDSSNLLASATAQNQQPSPEVRLIPSHDETEPQGGGTKGKGKIVVHDPHRLQDEVLGRYYRHSKYSSFQRQMNYFGFKKRLHGSKKGKLSPCSYIHHCLSREPRSLLALKRRQASNNKRKSSAMGLDPNDPNKRQATHETNPEAGAGQYDETQLSTCMPLNAPVMTQAVRTLPLPLSSLPAFNQAQLDSVTPQDFVQAGNAQIPLMGPLNANPSQPALSLEVRKLLEENFTNAVKRLDASQAFERQGVPIAPQVVPTCLPSVTAQHQVQNPVPLPAFGSLPLNNLLPSGIVGALPSLLLPNKPCMPAQISTQAYTEVSSSASGRSISSDSPSSGADSTGIRTPPGLYAQQPALSAAGIPMNIAATLGGIQSQQINFTDLTTTLLSTALPPSDELFRDDDLSPDLIQLSSNGEMPLPGP</sequence>
<feature type="region of interest" description="Disordered" evidence="4">
    <location>
        <begin position="535"/>
        <end position="563"/>
    </location>
</feature>
<dbReference type="Pfam" id="PF00447">
    <property type="entry name" value="HSF_DNA-bind"/>
    <property type="match status" value="1"/>
</dbReference>
<dbReference type="GO" id="GO:0005634">
    <property type="term" value="C:nucleus"/>
    <property type="evidence" value="ECO:0007669"/>
    <property type="project" value="UniProtKB-SubCell"/>
</dbReference>
<feature type="region of interest" description="Disordered" evidence="4">
    <location>
        <begin position="257"/>
        <end position="292"/>
    </location>
</feature>
<dbReference type="InterPro" id="IPR036390">
    <property type="entry name" value="WH_DNA-bd_sf"/>
</dbReference>
<evidence type="ECO:0000313" key="6">
    <source>
        <dbReference type="EMBL" id="EJK46298.1"/>
    </source>
</evidence>
<feature type="region of interest" description="Disordered" evidence="4">
    <location>
        <begin position="461"/>
        <end position="491"/>
    </location>
</feature>
<feature type="domain" description="HSF-type DNA-binding" evidence="5">
    <location>
        <begin position="186"/>
        <end position="255"/>
    </location>
</feature>
<protein>
    <recommendedName>
        <fullName evidence="5">HSF-type DNA-binding domain-containing protein</fullName>
    </recommendedName>
</protein>
<comment type="caution">
    <text evidence="6">The sequence shown here is derived from an EMBL/GenBank/DDBJ whole genome shotgun (WGS) entry which is preliminary data.</text>
</comment>
<feature type="compositionally biased region" description="Basic and acidic residues" evidence="4">
    <location>
        <begin position="275"/>
        <end position="286"/>
    </location>
</feature>
<dbReference type="InterPro" id="IPR036388">
    <property type="entry name" value="WH-like_DNA-bd_sf"/>
</dbReference>
<dbReference type="eggNOG" id="ENOG502RUN5">
    <property type="taxonomic scope" value="Eukaryota"/>
</dbReference>
<evidence type="ECO:0000259" key="5">
    <source>
        <dbReference type="Pfam" id="PF00447"/>
    </source>
</evidence>
<evidence type="ECO:0000256" key="1">
    <source>
        <dbReference type="ARBA" id="ARBA00004123"/>
    </source>
</evidence>
<organism evidence="6 7">
    <name type="scientific">Thalassiosira oceanica</name>
    <name type="common">Marine diatom</name>
    <dbReference type="NCBI Taxonomy" id="159749"/>
    <lineage>
        <taxon>Eukaryota</taxon>
        <taxon>Sar</taxon>
        <taxon>Stramenopiles</taxon>
        <taxon>Ochrophyta</taxon>
        <taxon>Bacillariophyta</taxon>
        <taxon>Coscinodiscophyceae</taxon>
        <taxon>Thalassiosirophycidae</taxon>
        <taxon>Thalassiosirales</taxon>
        <taxon>Thalassiosiraceae</taxon>
        <taxon>Thalassiosira</taxon>
    </lineage>
</organism>
<evidence type="ECO:0000256" key="3">
    <source>
        <dbReference type="ARBA" id="ARBA00023242"/>
    </source>
</evidence>
<dbReference type="PANTHER" id="PTHR10015:SF206">
    <property type="entry name" value="HSF-TYPE DNA-BINDING DOMAIN-CONTAINING PROTEIN"/>
    <property type="match status" value="1"/>
</dbReference>
<dbReference type="GO" id="GO:0043565">
    <property type="term" value="F:sequence-specific DNA binding"/>
    <property type="evidence" value="ECO:0007669"/>
    <property type="project" value="InterPro"/>
</dbReference>
<keyword evidence="3" id="KW-0539">Nucleus</keyword>
<feature type="compositionally biased region" description="Basic residues" evidence="4">
    <location>
        <begin position="257"/>
        <end position="266"/>
    </location>
</feature>
<evidence type="ECO:0000256" key="4">
    <source>
        <dbReference type="SAM" id="MobiDB-lite"/>
    </source>
</evidence>
<dbReference type="EMBL" id="AGNL01047834">
    <property type="protein sequence ID" value="EJK46298.1"/>
    <property type="molecule type" value="Genomic_DNA"/>
</dbReference>
<evidence type="ECO:0000256" key="2">
    <source>
        <dbReference type="ARBA" id="ARBA00023125"/>
    </source>
</evidence>
<gene>
    <name evidence="6" type="ORF">THAOC_35038</name>
</gene>
<keyword evidence="2" id="KW-0238">DNA-binding</keyword>
<evidence type="ECO:0000313" key="7">
    <source>
        <dbReference type="Proteomes" id="UP000266841"/>
    </source>
</evidence>
<dbReference type="OrthoDB" id="56359at2759"/>
<dbReference type="AlphaFoldDB" id="K0R1I7"/>
<dbReference type="Gene3D" id="1.10.10.10">
    <property type="entry name" value="Winged helix-like DNA-binding domain superfamily/Winged helix DNA-binding domain"/>
    <property type="match status" value="1"/>
</dbReference>
<dbReference type="Proteomes" id="UP000266841">
    <property type="component" value="Unassembled WGS sequence"/>
</dbReference>
<dbReference type="SUPFAM" id="SSF46785">
    <property type="entry name" value="Winged helix' DNA-binding domain"/>
    <property type="match status" value="1"/>
</dbReference>
<reference evidence="6 7" key="1">
    <citation type="journal article" date="2012" name="Genome Biol.">
        <title>Genome and low-iron response of an oceanic diatom adapted to chronic iron limitation.</title>
        <authorList>
            <person name="Lommer M."/>
            <person name="Specht M."/>
            <person name="Roy A.S."/>
            <person name="Kraemer L."/>
            <person name="Andreson R."/>
            <person name="Gutowska M.A."/>
            <person name="Wolf J."/>
            <person name="Bergner S.V."/>
            <person name="Schilhabel M.B."/>
            <person name="Klostermeier U.C."/>
            <person name="Beiko R.G."/>
            <person name="Rosenstiel P."/>
            <person name="Hippler M."/>
            <person name="Laroche J."/>
        </authorList>
    </citation>
    <scope>NUCLEOTIDE SEQUENCE [LARGE SCALE GENOMIC DNA]</scope>
    <source>
        <strain evidence="6 7">CCMP1005</strain>
    </source>
</reference>
<proteinExistence type="predicted"/>
<accession>K0R1I7</accession>
<dbReference type="PANTHER" id="PTHR10015">
    <property type="entry name" value="HEAT SHOCK TRANSCRIPTION FACTOR"/>
    <property type="match status" value="1"/>
</dbReference>
<dbReference type="GO" id="GO:0003700">
    <property type="term" value="F:DNA-binding transcription factor activity"/>
    <property type="evidence" value="ECO:0007669"/>
    <property type="project" value="InterPro"/>
</dbReference>
<keyword evidence="7" id="KW-1185">Reference proteome</keyword>
<feature type="compositionally biased region" description="Low complexity" evidence="4">
    <location>
        <begin position="463"/>
        <end position="482"/>
    </location>
</feature>
<feature type="region of interest" description="Disordered" evidence="4">
    <location>
        <begin position="156"/>
        <end position="188"/>
    </location>
</feature>
<comment type="subcellular location">
    <subcellularLocation>
        <location evidence="1">Nucleus</location>
    </subcellularLocation>
</comment>